<accession>A0ABT9JDA6</accession>
<gene>
    <name evidence="1" type="ORF">Q5Y72_11410</name>
</gene>
<name>A0ABT9JDA6_9RHOB</name>
<dbReference type="InterPro" id="IPR014917">
    <property type="entry name" value="DUF1800"/>
</dbReference>
<organism evidence="1 2">
    <name type="scientific">Paracoccus spongiarum</name>
    <dbReference type="NCBI Taxonomy" id="3064387"/>
    <lineage>
        <taxon>Bacteria</taxon>
        <taxon>Pseudomonadati</taxon>
        <taxon>Pseudomonadota</taxon>
        <taxon>Alphaproteobacteria</taxon>
        <taxon>Rhodobacterales</taxon>
        <taxon>Paracoccaceae</taxon>
        <taxon>Paracoccus</taxon>
    </lineage>
</organism>
<protein>
    <submittedName>
        <fullName evidence="1">DUF1800 domain-containing protein</fullName>
    </submittedName>
</protein>
<dbReference type="Proteomes" id="UP001224997">
    <property type="component" value="Unassembled WGS sequence"/>
</dbReference>
<dbReference type="EMBL" id="JAVAMQ010000009">
    <property type="protein sequence ID" value="MDP5307700.1"/>
    <property type="molecule type" value="Genomic_DNA"/>
</dbReference>
<comment type="caution">
    <text evidence="1">The sequence shown here is derived from an EMBL/GenBank/DDBJ whole genome shotgun (WGS) entry which is preliminary data.</text>
</comment>
<dbReference type="RefSeq" id="WP_305963550.1">
    <property type="nucleotide sequence ID" value="NZ_JAVAMQ010000009.1"/>
</dbReference>
<reference evidence="1 2" key="1">
    <citation type="submission" date="2023-08" db="EMBL/GenBank/DDBJ databases">
        <authorList>
            <person name="Park J.-S."/>
        </authorList>
    </citation>
    <scope>NUCLEOTIDE SEQUENCE [LARGE SCALE GENOMIC DNA]</scope>
    <source>
        <strain evidence="1 2">2205BS29-5</strain>
    </source>
</reference>
<evidence type="ECO:0000313" key="1">
    <source>
        <dbReference type="EMBL" id="MDP5307700.1"/>
    </source>
</evidence>
<dbReference type="Pfam" id="PF08811">
    <property type="entry name" value="DUF1800"/>
    <property type="match status" value="1"/>
</dbReference>
<proteinExistence type="predicted"/>
<sequence length="452" mass="49127">MVPFPELAAIRLGYGLSAHQSSPASPDQVLASVTEAGPDSDALTTAEAAALRLKHGEQVRRADAGEGQGDRNRYRDEAMRRAERAQRTRLARAAGAPAGFGERLVQFWSDHFTVQGGNPFQTVMAMALVDDAIRPHLGGRFADMMFAAETHPRMLSYLNQDRSFGPNSRVARNKTERHLGLNENLAREMIELHSLGVGADYSQTDVRQLAMLLTGLTYDARTGGRFRPGMAEPGAETVLGRRYGGAEAGMGDIRAVIEDLARHPATAAHLARKIAVHFVADDPPQALVDRLAGIYLESDGDLSALYRDLVEAPELGTHFRQKLRQPFDFVVAALRGLGLGHDEIMAMPDRVVQARLIRPLAGMGQRWGMPRGPDGWPEDATAWATPQGLAARIDWAMRQAPRLLAETPDPRAFLEASLGATASEPLRWAVPKAESAGEGLAIVLASADFNRR</sequence>
<evidence type="ECO:0000313" key="2">
    <source>
        <dbReference type="Proteomes" id="UP001224997"/>
    </source>
</evidence>
<keyword evidence="2" id="KW-1185">Reference proteome</keyword>